<dbReference type="Proteomes" id="UP001552299">
    <property type="component" value="Unassembled WGS sequence"/>
</dbReference>
<keyword evidence="2" id="KW-1185">Reference proteome</keyword>
<organism evidence="1 2">
    <name type="scientific">Dendrobium thyrsiflorum</name>
    <name type="common">Pinecone-like raceme dendrobium</name>
    <name type="synonym">Orchid</name>
    <dbReference type="NCBI Taxonomy" id="117978"/>
    <lineage>
        <taxon>Eukaryota</taxon>
        <taxon>Viridiplantae</taxon>
        <taxon>Streptophyta</taxon>
        <taxon>Embryophyta</taxon>
        <taxon>Tracheophyta</taxon>
        <taxon>Spermatophyta</taxon>
        <taxon>Magnoliopsida</taxon>
        <taxon>Liliopsida</taxon>
        <taxon>Asparagales</taxon>
        <taxon>Orchidaceae</taxon>
        <taxon>Epidendroideae</taxon>
        <taxon>Malaxideae</taxon>
        <taxon>Dendrobiinae</taxon>
        <taxon>Dendrobium</taxon>
    </lineage>
</organism>
<sequence length="67" mass="7585">MLSTQFLYCLLIFPADYLNSPLLFGLPMVDVWFPHVATQFPCFLDFPAAGSRFRCCPSVSPNIGYTF</sequence>
<reference evidence="1 2" key="1">
    <citation type="journal article" date="2024" name="Plant Biotechnol. J.">
        <title>Dendrobium thyrsiflorum genome and its molecular insights into genes involved in important horticultural traits.</title>
        <authorList>
            <person name="Chen B."/>
            <person name="Wang J.Y."/>
            <person name="Zheng P.J."/>
            <person name="Li K.L."/>
            <person name="Liang Y.M."/>
            <person name="Chen X.F."/>
            <person name="Zhang C."/>
            <person name="Zhao X."/>
            <person name="He X."/>
            <person name="Zhang G.Q."/>
            <person name="Liu Z.J."/>
            <person name="Xu Q."/>
        </authorList>
    </citation>
    <scope>NUCLEOTIDE SEQUENCE [LARGE SCALE GENOMIC DNA]</scope>
    <source>
        <strain evidence="1">GZMU011</strain>
    </source>
</reference>
<protein>
    <recommendedName>
        <fullName evidence="3">Secreted protein</fullName>
    </recommendedName>
</protein>
<name>A0ABD0TVJ1_DENTH</name>
<evidence type="ECO:0008006" key="3">
    <source>
        <dbReference type="Google" id="ProtNLM"/>
    </source>
</evidence>
<comment type="caution">
    <text evidence="1">The sequence shown here is derived from an EMBL/GenBank/DDBJ whole genome shotgun (WGS) entry which is preliminary data.</text>
</comment>
<dbReference type="AlphaFoldDB" id="A0ABD0TVJ1"/>
<proteinExistence type="predicted"/>
<gene>
    <name evidence="1" type="ORF">M5K25_028077</name>
</gene>
<evidence type="ECO:0000313" key="1">
    <source>
        <dbReference type="EMBL" id="KAL0903679.1"/>
    </source>
</evidence>
<evidence type="ECO:0000313" key="2">
    <source>
        <dbReference type="Proteomes" id="UP001552299"/>
    </source>
</evidence>
<accession>A0ABD0TVJ1</accession>
<dbReference type="EMBL" id="JANQDX010000020">
    <property type="protein sequence ID" value="KAL0903679.1"/>
    <property type="molecule type" value="Genomic_DNA"/>
</dbReference>